<accession>A0ABW3ZN42</accession>
<name>A0ABW3ZN42_9RHOB</name>
<evidence type="ECO:0000313" key="3">
    <source>
        <dbReference type="Proteomes" id="UP001597135"/>
    </source>
</evidence>
<dbReference type="Proteomes" id="UP001597135">
    <property type="component" value="Unassembled WGS sequence"/>
</dbReference>
<dbReference type="EMBL" id="JBHTMU010000056">
    <property type="protein sequence ID" value="MFD1344561.1"/>
    <property type="molecule type" value="Genomic_DNA"/>
</dbReference>
<dbReference type="Pfam" id="PF20078">
    <property type="entry name" value="DUF6473"/>
    <property type="match status" value="1"/>
</dbReference>
<organism evidence="2 3">
    <name type="scientific">Litorisediminicola beolgyonensis</name>
    <dbReference type="NCBI Taxonomy" id="1173614"/>
    <lineage>
        <taxon>Bacteria</taxon>
        <taxon>Pseudomonadati</taxon>
        <taxon>Pseudomonadota</taxon>
        <taxon>Alphaproteobacteria</taxon>
        <taxon>Rhodobacterales</taxon>
        <taxon>Paracoccaceae</taxon>
        <taxon>Litorisediminicola</taxon>
    </lineage>
</organism>
<gene>
    <name evidence="2" type="ORF">ACFQ4E_19175</name>
</gene>
<evidence type="ECO:0000259" key="1">
    <source>
        <dbReference type="Pfam" id="PF20078"/>
    </source>
</evidence>
<dbReference type="InterPro" id="IPR045524">
    <property type="entry name" value="DUF6473"/>
</dbReference>
<protein>
    <submittedName>
        <fullName evidence="2">DUF6473 family protein</fullName>
    </submittedName>
</protein>
<sequence length="284" mass="30618">MTHAKDGRGGLNYDPCRYGKSRVAFRGPQADLDGRYLACIGSTATYGRFIPDPYPTLLGQALDLPVVNFGAVNAGLDLVLHDPSVLEIALSADAVVLQAMGAQNMSNRFYAVHPRRNDRFVKASRILTALYPEVDFSQIAFTRHLLDVLYATGRERFDFVVEELQTAWTARMLRLLDQFEGRAVLFWFADMAPPDKAMMPGEARHLNEPVFVTRAMLAEAGTRALSVVQSVPKAGAGDTGTEGMVHSSFDALAAAEQIGPAGHAEAASALARALAPRLAEVGAG</sequence>
<dbReference type="RefSeq" id="WP_386806140.1">
    <property type="nucleotide sequence ID" value="NZ_JBHTMU010000056.1"/>
</dbReference>
<feature type="domain" description="DUF6473" evidence="1">
    <location>
        <begin position="1"/>
        <end position="275"/>
    </location>
</feature>
<reference evidence="3" key="1">
    <citation type="journal article" date="2019" name="Int. J. Syst. Evol. Microbiol.">
        <title>The Global Catalogue of Microorganisms (GCM) 10K type strain sequencing project: providing services to taxonomists for standard genome sequencing and annotation.</title>
        <authorList>
            <consortium name="The Broad Institute Genomics Platform"/>
            <consortium name="The Broad Institute Genome Sequencing Center for Infectious Disease"/>
            <person name="Wu L."/>
            <person name="Ma J."/>
        </authorList>
    </citation>
    <scope>NUCLEOTIDE SEQUENCE [LARGE SCALE GENOMIC DNA]</scope>
    <source>
        <strain evidence="3">CCUG 62953</strain>
    </source>
</reference>
<evidence type="ECO:0000313" key="2">
    <source>
        <dbReference type="EMBL" id="MFD1344561.1"/>
    </source>
</evidence>
<comment type="caution">
    <text evidence="2">The sequence shown here is derived from an EMBL/GenBank/DDBJ whole genome shotgun (WGS) entry which is preliminary data.</text>
</comment>
<proteinExistence type="predicted"/>
<keyword evidence="3" id="KW-1185">Reference proteome</keyword>